<gene>
    <name evidence="1" type="ORF">LXN57_39350</name>
</gene>
<keyword evidence="2" id="KW-1185">Reference proteome</keyword>
<protein>
    <submittedName>
        <fullName evidence="1">Uncharacterized protein</fullName>
    </submittedName>
</protein>
<proteinExistence type="predicted"/>
<name>A0ABT0YC53_9ACTN</name>
<dbReference type="Proteomes" id="UP001523216">
    <property type="component" value="Unassembled WGS sequence"/>
</dbReference>
<dbReference type="EMBL" id="JAMQOL010000062">
    <property type="protein sequence ID" value="MCM4083623.1"/>
    <property type="molecule type" value="Genomic_DNA"/>
</dbReference>
<reference evidence="1 2" key="1">
    <citation type="submission" date="2022-06" db="EMBL/GenBank/DDBJ databases">
        <title>Actinoplanes abujensis sp. nov., isolated from Nigerian arid soil.</title>
        <authorList>
            <person name="Ding P."/>
        </authorList>
    </citation>
    <scope>NUCLEOTIDE SEQUENCE [LARGE SCALE GENOMIC DNA]</scope>
    <source>
        <strain evidence="2">TRM88002</strain>
    </source>
</reference>
<sequence>MSSVGGLFRRLTEQNADCSEPDAALELCFVAWFRLPDDSEKNAVLGFIQRQ</sequence>
<comment type="caution">
    <text evidence="1">The sequence shown here is derived from an EMBL/GenBank/DDBJ whole genome shotgun (WGS) entry which is preliminary data.</text>
</comment>
<dbReference type="RefSeq" id="WP_251803322.1">
    <property type="nucleotide sequence ID" value="NZ_JAMQOL010000062.1"/>
</dbReference>
<accession>A0ABT0YC53</accession>
<evidence type="ECO:0000313" key="2">
    <source>
        <dbReference type="Proteomes" id="UP001523216"/>
    </source>
</evidence>
<organism evidence="1 2">
    <name type="scientific">Paractinoplanes hotanensis</name>
    <dbReference type="NCBI Taxonomy" id="2906497"/>
    <lineage>
        <taxon>Bacteria</taxon>
        <taxon>Bacillati</taxon>
        <taxon>Actinomycetota</taxon>
        <taxon>Actinomycetes</taxon>
        <taxon>Micromonosporales</taxon>
        <taxon>Micromonosporaceae</taxon>
        <taxon>Paractinoplanes</taxon>
    </lineage>
</organism>
<evidence type="ECO:0000313" key="1">
    <source>
        <dbReference type="EMBL" id="MCM4083623.1"/>
    </source>
</evidence>